<sequence length="77" mass="8599">MMFLLLLPAVKGNLLDCLGTVAMNGYLRERMLFLDWDLNKDCWIILGMFDVLSICLYLDGSCCILPNTVMPGSAIPL</sequence>
<protein>
    <submittedName>
        <fullName evidence="1">Uncharacterized protein</fullName>
    </submittedName>
</protein>
<evidence type="ECO:0000313" key="1">
    <source>
        <dbReference type="EMBL" id="KAG1781982.1"/>
    </source>
</evidence>
<name>A0A9P7D7K7_9AGAM</name>
<proteinExistence type="predicted"/>
<keyword evidence="2" id="KW-1185">Reference proteome</keyword>
<comment type="caution">
    <text evidence="1">The sequence shown here is derived from an EMBL/GenBank/DDBJ whole genome shotgun (WGS) entry which is preliminary data.</text>
</comment>
<reference evidence="1" key="1">
    <citation type="journal article" date="2020" name="New Phytol.">
        <title>Comparative genomics reveals dynamic genome evolution in host specialist ectomycorrhizal fungi.</title>
        <authorList>
            <person name="Lofgren L.A."/>
            <person name="Nguyen N.H."/>
            <person name="Vilgalys R."/>
            <person name="Ruytinx J."/>
            <person name="Liao H.L."/>
            <person name="Branco S."/>
            <person name="Kuo A."/>
            <person name="LaButti K."/>
            <person name="Lipzen A."/>
            <person name="Andreopoulos W."/>
            <person name="Pangilinan J."/>
            <person name="Riley R."/>
            <person name="Hundley H."/>
            <person name="Na H."/>
            <person name="Barry K."/>
            <person name="Grigoriev I.V."/>
            <person name="Stajich J.E."/>
            <person name="Kennedy P.G."/>
        </authorList>
    </citation>
    <scope>NUCLEOTIDE SEQUENCE</scope>
    <source>
        <strain evidence="1">DOB743</strain>
    </source>
</reference>
<dbReference type="EMBL" id="JABBWD010000004">
    <property type="protein sequence ID" value="KAG1781982.1"/>
    <property type="molecule type" value="Genomic_DNA"/>
</dbReference>
<organism evidence="1 2">
    <name type="scientific">Suillus placidus</name>
    <dbReference type="NCBI Taxonomy" id="48579"/>
    <lineage>
        <taxon>Eukaryota</taxon>
        <taxon>Fungi</taxon>
        <taxon>Dikarya</taxon>
        <taxon>Basidiomycota</taxon>
        <taxon>Agaricomycotina</taxon>
        <taxon>Agaricomycetes</taxon>
        <taxon>Agaricomycetidae</taxon>
        <taxon>Boletales</taxon>
        <taxon>Suillineae</taxon>
        <taxon>Suillaceae</taxon>
        <taxon>Suillus</taxon>
    </lineage>
</organism>
<dbReference type="AlphaFoldDB" id="A0A9P7D7K7"/>
<accession>A0A9P7D7K7</accession>
<evidence type="ECO:0000313" key="2">
    <source>
        <dbReference type="Proteomes" id="UP000714275"/>
    </source>
</evidence>
<dbReference type="Proteomes" id="UP000714275">
    <property type="component" value="Unassembled WGS sequence"/>
</dbReference>
<gene>
    <name evidence="1" type="ORF">EV702DRAFT_1068636</name>
</gene>